<proteinExistence type="predicted"/>
<dbReference type="Pfam" id="PF12833">
    <property type="entry name" value="HTH_18"/>
    <property type="match status" value="1"/>
</dbReference>
<dbReference type="InterPro" id="IPR018060">
    <property type="entry name" value="HTH_AraC"/>
</dbReference>
<dbReference type="SMART" id="SM00342">
    <property type="entry name" value="HTH_ARAC"/>
    <property type="match status" value="1"/>
</dbReference>
<dbReference type="Gene3D" id="1.10.10.60">
    <property type="entry name" value="Homeodomain-like"/>
    <property type="match status" value="1"/>
</dbReference>
<gene>
    <name evidence="5" type="ORF">ACFQ4C_08010</name>
</gene>
<keyword evidence="2" id="KW-0238">DNA-binding</keyword>
<dbReference type="SUPFAM" id="SSF46689">
    <property type="entry name" value="Homeodomain-like"/>
    <property type="match status" value="1"/>
</dbReference>
<keyword evidence="1" id="KW-0805">Transcription regulation</keyword>
<dbReference type="PRINTS" id="PR00032">
    <property type="entry name" value="HTHARAC"/>
</dbReference>
<evidence type="ECO:0000256" key="1">
    <source>
        <dbReference type="ARBA" id="ARBA00023015"/>
    </source>
</evidence>
<dbReference type="PANTHER" id="PTHR43280">
    <property type="entry name" value="ARAC-FAMILY TRANSCRIPTIONAL REGULATOR"/>
    <property type="match status" value="1"/>
</dbReference>
<evidence type="ECO:0000256" key="2">
    <source>
        <dbReference type="ARBA" id="ARBA00023125"/>
    </source>
</evidence>
<accession>A0ABW3Q5Q5</accession>
<reference evidence="6" key="1">
    <citation type="journal article" date="2019" name="Int. J. Syst. Evol. Microbiol.">
        <title>The Global Catalogue of Microorganisms (GCM) 10K type strain sequencing project: providing services to taxonomists for standard genome sequencing and annotation.</title>
        <authorList>
            <consortium name="The Broad Institute Genomics Platform"/>
            <consortium name="The Broad Institute Genome Sequencing Center for Infectious Disease"/>
            <person name="Wu L."/>
            <person name="Ma J."/>
        </authorList>
    </citation>
    <scope>NUCLEOTIDE SEQUENCE [LARGE SCALE GENOMIC DNA]</scope>
    <source>
        <strain evidence="6">CCUG 55608</strain>
    </source>
</reference>
<feature type="domain" description="HTH araC/xylS-type" evidence="4">
    <location>
        <begin position="188"/>
        <end position="298"/>
    </location>
</feature>
<dbReference type="EMBL" id="JBHTLP010000006">
    <property type="protein sequence ID" value="MFD1141049.1"/>
    <property type="molecule type" value="Genomic_DNA"/>
</dbReference>
<protein>
    <submittedName>
        <fullName evidence="5">Helix-turn-helix domain-containing protein</fullName>
    </submittedName>
</protein>
<evidence type="ECO:0000256" key="3">
    <source>
        <dbReference type="ARBA" id="ARBA00023163"/>
    </source>
</evidence>
<keyword evidence="3" id="KW-0804">Transcription</keyword>
<dbReference type="PANTHER" id="PTHR43280:SF32">
    <property type="entry name" value="TRANSCRIPTIONAL REGULATORY PROTEIN"/>
    <property type="match status" value="1"/>
</dbReference>
<name>A0ABW3Q5Q5_9BACT</name>
<comment type="caution">
    <text evidence="5">The sequence shown here is derived from an EMBL/GenBank/DDBJ whole genome shotgun (WGS) entry which is preliminary data.</text>
</comment>
<evidence type="ECO:0000313" key="6">
    <source>
        <dbReference type="Proteomes" id="UP001597116"/>
    </source>
</evidence>
<dbReference type="InterPro" id="IPR009057">
    <property type="entry name" value="Homeodomain-like_sf"/>
</dbReference>
<evidence type="ECO:0000313" key="5">
    <source>
        <dbReference type="EMBL" id="MFD1141049.1"/>
    </source>
</evidence>
<dbReference type="PROSITE" id="PS01124">
    <property type="entry name" value="HTH_ARAC_FAMILY_2"/>
    <property type="match status" value="1"/>
</dbReference>
<dbReference type="InterPro" id="IPR020449">
    <property type="entry name" value="Tscrpt_reg_AraC-type_HTH"/>
</dbReference>
<dbReference type="RefSeq" id="WP_265990596.1">
    <property type="nucleotide sequence ID" value="NZ_CP110973.1"/>
</dbReference>
<keyword evidence="6" id="KW-1185">Reference proteome</keyword>
<evidence type="ECO:0000259" key="4">
    <source>
        <dbReference type="PROSITE" id="PS01124"/>
    </source>
</evidence>
<dbReference type="Proteomes" id="UP001597116">
    <property type="component" value="Unassembled WGS sequence"/>
</dbReference>
<organism evidence="5 6">
    <name type="scientific">Larkinella insperata</name>
    <dbReference type="NCBI Taxonomy" id="332158"/>
    <lineage>
        <taxon>Bacteria</taxon>
        <taxon>Pseudomonadati</taxon>
        <taxon>Bacteroidota</taxon>
        <taxon>Cytophagia</taxon>
        <taxon>Cytophagales</taxon>
        <taxon>Spirosomataceae</taxon>
        <taxon>Larkinella</taxon>
    </lineage>
</organism>
<sequence length="301" mass="34824">MATVVNLETLYKSFDQTLHPNRTELGHFTIFRIEDMVWSRLKPSSYSRRNYFKVSLLTGHSKIHYADQSIEIPESALIFTNPIIPYRWERIDEQPTGFVCVFTEAFFSRFGSIRAYPVFQSADNAVVPLTADQLELFRELFQKMAFELQGSYVYKYDLLRNLLLEVVHEAQKLQPALGSPFSASNAAERITGLFSELLERQFPIEFPHQTLLLKTPSAFAQHLHIHVNHLNKALRETTGQTTSHLISNRLYQEARVLLKSTNWTINEIAWSLGFEEPQHFSSFFKNRSGVKPSTFRQTEAD</sequence>